<gene>
    <name evidence="1" type="ORF">ACFQ2N_12265</name>
</gene>
<keyword evidence="2" id="KW-1185">Reference proteome</keyword>
<protein>
    <submittedName>
        <fullName evidence="1">Uncharacterized protein</fullName>
    </submittedName>
</protein>
<organism evidence="1 2">
    <name type="scientific">Pseudoxanthomonas kaohsiungensis</name>
    <dbReference type="NCBI Taxonomy" id="283923"/>
    <lineage>
        <taxon>Bacteria</taxon>
        <taxon>Pseudomonadati</taxon>
        <taxon>Pseudomonadota</taxon>
        <taxon>Gammaproteobacteria</taxon>
        <taxon>Lysobacterales</taxon>
        <taxon>Lysobacteraceae</taxon>
        <taxon>Pseudoxanthomonas</taxon>
    </lineage>
</organism>
<sequence length="112" mass="12073">MLSETIPFRGFITLAFADQVGRTELALGVAGFLDLTLMDQQFEELSAVIGASAFTARKVVGGQVIAHKPVSVELVEGLLQAPVAELIQRARKSQEQEELELERAIGMGCPAF</sequence>
<dbReference type="Proteomes" id="UP001597033">
    <property type="component" value="Unassembled WGS sequence"/>
</dbReference>
<comment type="caution">
    <text evidence="1">The sequence shown here is derived from an EMBL/GenBank/DDBJ whole genome shotgun (WGS) entry which is preliminary data.</text>
</comment>
<accession>A0ABW3LY24</accession>
<evidence type="ECO:0000313" key="2">
    <source>
        <dbReference type="Proteomes" id="UP001597033"/>
    </source>
</evidence>
<dbReference type="RefSeq" id="WP_162377152.1">
    <property type="nucleotide sequence ID" value="NZ_JBHTKN010000008.1"/>
</dbReference>
<proteinExistence type="predicted"/>
<dbReference type="EMBL" id="JBHTKN010000008">
    <property type="protein sequence ID" value="MFD1043118.1"/>
    <property type="molecule type" value="Genomic_DNA"/>
</dbReference>
<reference evidence="2" key="1">
    <citation type="journal article" date="2019" name="Int. J. Syst. Evol. Microbiol.">
        <title>The Global Catalogue of Microorganisms (GCM) 10K type strain sequencing project: providing services to taxonomists for standard genome sequencing and annotation.</title>
        <authorList>
            <consortium name="The Broad Institute Genomics Platform"/>
            <consortium name="The Broad Institute Genome Sequencing Center for Infectious Disease"/>
            <person name="Wu L."/>
            <person name="Ma J."/>
        </authorList>
    </citation>
    <scope>NUCLEOTIDE SEQUENCE [LARGE SCALE GENOMIC DNA]</scope>
    <source>
        <strain evidence="2">CCUG 55854</strain>
    </source>
</reference>
<name>A0ABW3LY24_9GAMM</name>
<evidence type="ECO:0000313" key="1">
    <source>
        <dbReference type="EMBL" id="MFD1043118.1"/>
    </source>
</evidence>